<dbReference type="EMBL" id="LBWB01000015">
    <property type="protein sequence ID" value="KKR00196.1"/>
    <property type="molecule type" value="Genomic_DNA"/>
</dbReference>
<proteinExistence type="predicted"/>
<protein>
    <submittedName>
        <fullName evidence="1">Uncharacterized protein</fullName>
    </submittedName>
</protein>
<reference evidence="1 2" key="1">
    <citation type="journal article" date="2015" name="Nature">
        <title>rRNA introns, odd ribosomes, and small enigmatic genomes across a large radiation of phyla.</title>
        <authorList>
            <person name="Brown C.T."/>
            <person name="Hug L.A."/>
            <person name="Thomas B.C."/>
            <person name="Sharon I."/>
            <person name="Castelle C.J."/>
            <person name="Singh A."/>
            <person name="Wilkins M.J."/>
            <person name="Williams K.H."/>
            <person name="Banfield J.F."/>
        </authorList>
    </citation>
    <scope>NUCLEOTIDE SEQUENCE [LARGE SCALE GENOMIC DNA]</scope>
</reference>
<name>A0A0G0MIL9_9BACT</name>
<organism evidence="1 2">
    <name type="scientific">Candidatus Woesebacteria bacterium GW2011_GWB1_39_12</name>
    <dbReference type="NCBI Taxonomy" id="1618574"/>
    <lineage>
        <taxon>Bacteria</taxon>
        <taxon>Candidatus Woeseibacteriota</taxon>
    </lineage>
</organism>
<sequence length="122" mass="14185">MNKHPTLLIEIKKDQFAEVDIGIVPLIKKMNDDDDITTIFSCEGDLESMLEKESEIDLPYVLFRCESLAKLEKLSKSIFDFNEKNGYETSLQCSWIEDDGLTFCLNFDSKKTLLNYIQFKEK</sequence>
<gene>
    <name evidence="1" type="ORF">UT24_C0015G0004</name>
</gene>
<evidence type="ECO:0000313" key="1">
    <source>
        <dbReference type="EMBL" id="KKR00196.1"/>
    </source>
</evidence>
<comment type="caution">
    <text evidence="1">The sequence shown here is derived from an EMBL/GenBank/DDBJ whole genome shotgun (WGS) entry which is preliminary data.</text>
</comment>
<dbReference type="STRING" id="1618574.UT24_C0015G0004"/>
<dbReference type="Proteomes" id="UP000033881">
    <property type="component" value="Unassembled WGS sequence"/>
</dbReference>
<dbReference type="AlphaFoldDB" id="A0A0G0MIL9"/>
<accession>A0A0G0MIL9</accession>
<evidence type="ECO:0000313" key="2">
    <source>
        <dbReference type="Proteomes" id="UP000033881"/>
    </source>
</evidence>